<dbReference type="Pfam" id="PF04265">
    <property type="entry name" value="TPK_B1_binding"/>
    <property type="match status" value="1"/>
</dbReference>
<dbReference type="Gene3D" id="3.40.50.10240">
    <property type="entry name" value="Thiamin pyrophosphokinase, catalytic domain"/>
    <property type="match status" value="1"/>
</dbReference>
<evidence type="ECO:0000313" key="8">
    <source>
        <dbReference type="Proteomes" id="UP000070422"/>
    </source>
</evidence>
<dbReference type="InterPro" id="IPR007373">
    <property type="entry name" value="Thiamin_PyroPKinase_B1-bd"/>
</dbReference>
<dbReference type="GO" id="GO:0009229">
    <property type="term" value="P:thiamine diphosphate biosynthetic process"/>
    <property type="evidence" value="ECO:0007669"/>
    <property type="project" value="InterPro"/>
</dbReference>
<dbReference type="PATRIC" id="fig|87541.4.peg.582"/>
<organism evidence="7 8">
    <name type="scientific">Aerococcus christensenii</name>
    <dbReference type="NCBI Taxonomy" id="87541"/>
    <lineage>
        <taxon>Bacteria</taxon>
        <taxon>Bacillati</taxon>
        <taxon>Bacillota</taxon>
        <taxon>Bacilli</taxon>
        <taxon>Lactobacillales</taxon>
        <taxon>Aerococcaceae</taxon>
        <taxon>Aerococcus</taxon>
    </lineage>
</organism>
<dbReference type="STRING" id="87541.AWM71_01585"/>
<dbReference type="GO" id="GO:0004788">
    <property type="term" value="F:thiamine diphosphokinase activity"/>
    <property type="evidence" value="ECO:0007669"/>
    <property type="project" value="UniProtKB-UniRule"/>
</dbReference>
<keyword evidence="3 7" id="KW-0418">Kinase</keyword>
<dbReference type="GO" id="GO:0016301">
    <property type="term" value="F:kinase activity"/>
    <property type="evidence" value="ECO:0007669"/>
    <property type="project" value="UniProtKB-KW"/>
</dbReference>
<evidence type="ECO:0000259" key="6">
    <source>
        <dbReference type="SMART" id="SM00983"/>
    </source>
</evidence>
<feature type="domain" description="Thiamin pyrophosphokinase thiamin-binding" evidence="6">
    <location>
        <begin position="149"/>
        <end position="215"/>
    </location>
</feature>
<evidence type="ECO:0000256" key="2">
    <source>
        <dbReference type="ARBA" id="ARBA00022741"/>
    </source>
</evidence>
<dbReference type="InterPro" id="IPR007371">
    <property type="entry name" value="TPK_catalytic"/>
</dbReference>
<dbReference type="EMBL" id="LSCQ01000027">
    <property type="protein sequence ID" value="KXB37315.1"/>
    <property type="molecule type" value="Genomic_DNA"/>
</dbReference>
<dbReference type="CDD" id="cd07995">
    <property type="entry name" value="TPK"/>
    <property type="match status" value="1"/>
</dbReference>
<dbReference type="PANTHER" id="PTHR41299">
    <property type="entry name" value="THIAMINE PYROPHOSPHOKINASE"/>
    <property type="match status" value="1"/>
</dbReference>
<dbReference type="RefSeq" id="WP_060936617.1">
    <property type="nucleotide sequence ID" value="NZ_JASOZP010000003.1"/>
</dbReference>
<dbReference type="InterPro" id="IPR053149">
    <property type="entry name" value="TPK"/>
</dbReference>
<evidence type="ECO:0000313" key="7">
    <source>
        <dbReference type="EMBL" id="KXB37315.1"/>
    </source>
</evidence>
<keyword evidence="1" id="KW-0808">Transferase</keyword>
<dbReference type="GO" id="GO:0030975">
    <property type="term" value="F:thiamine binding"/>
    <property type="evidence" value="ECO:0007669"/>
    <property type="project" value="InterPro"/>
</dbReference>
<reference evidence="7 8" key="1">
    <citation type="submission" date="2016-01" db="EMBL/GenBank/DDBJ databases">
        <authorList>
            <person name="Oliw E.H."/>
        </authorList>
    </citation>
    <scope>NUCLEOTIDE SEQUENCE [LARGE SCALE GENOMIC DNA]</scope>
    <source>
        <strain evidence="7 8">KA00635</strain>
    </source>
</reference>
<sequence length="221" mass="25190">MVKVIAFCTRYVDVSQLEILKEAQKSPDIKVVGVDRGAHYLANKGYAMDLAVGDFDSVSEEEFEQLKTNSQEMIILPCEKDETDSEAALDAIMKRWPDAESYFLYGALGGRLDHSLNNLWLVLQERFWSIRGRLHLIDDKNVVSFLEPGHHELVAREGMTYFSLISFGAVKGVNLSQCKYTLKNFSSDFPRSFISNEFLPEFLHAVVDFEEGLFIFIQSKD</sequence>
<dbReference type="AlphaFoldDB" id="A0A133Y2D6"/>
<dbReference type="NCBIfam" id="TIGR01378">
    <property type="entry name" value="thi_PPkinase"/>
    <property type="match status" value="1"/>
</dbReference>
<accession>A0A133Y2D6</accession>
<evidence type="ECO:0000256" key="4">
    <source>
        <dbReference type="ARBA" id="ARBA00022840"/>
    </source>
</evidence>
<dbReference type="InterPro" id="IPR006282">
    <property type="entry name" value="Thi_PPkinase"/>
</dbReference>
<keyword evidence="2" id="KW-0547">Nucleotide-binding</keyword>
<comment type="caution">
    <text evidence="7">The sequence shown here is derived from an EMBL/GenBank/DDBJ whole genome shotgun (WGS) entry which is preliminary data.</text>
</comment>
<dbReference type="SMART" id="SM00983">
    <property type="entry name" value="TPK_B1_binding"/>
    <property type="match status" value="1"/>
</dbReference>
<dbReference type="PANTHER" id="PTHR41299:SF1">
    <property type="entry name" value="THIAMINE PYROPHOSPHOKINASE"/>
    <property type="match status" value="1"/>
</dbReference>
<dbReference type="GO" id="GO:0006772">
    <property type="term" value="P:thiamine metabolic process"/>
    <property type="evidence" value="ECO:0007669"/>
    <property type="project" value="UniProtKB-UniRule"/>
</dbReference>
<protein>
    <recommendedName>
        <fullName evidence="5">Thiamine diphosphokinase</fullName>
        <ecNumber evidence="5">2.7.6.2</ecNumber>
    </recommendedName>
</protein>
<evidence type="ECO:0000256" key="3">
    <source>
        <dbReference type="ARBA" id="ARBA00022777"/>
    </source>
</evidence>
<gene>
    <name evidence="7" type="ORF">HMPREF3187_00581</name>
</gene>
<evidence type="ECO:0000256" key="1">
    <source>
        <dbReference type="ARBA" id="ARBA00022679"/>
    </source>
</evidence>
<dbReference type="EC" id="2.7.6.2" evidence="5"/>
<dbReference type="GO" id="GO:0005524">
    <property type="term" value="F:ATP binding"/>
    <property type="evidence" value="ECO:0007669"/>
    <property type="project" value="UniProtKB-KW"/>
</dbReference>
<keyword evidence="4" id="KW-0067">ATP-binding</keyword>
<dbReference type="OrthoDB" id="9804377at2"/>
<name>A0A133Y2D6_9LACT</name>
<evidence type="ECO:0000256" key="5">
    <source>
        <dbReference type="NCBIfam" id="TIGR01378"/>
    </source>
</evidence>
<dbReference type="SUPFAM" id="SSF63999">
    <property type="entry name" value="Thiamin pyrophosphokinase, catalytic domain"/>
    <property type="match status" value="1"/>
</dbReference>
<dbReference type="InterPro" id="IPR036759">
    <property type="entry name" value="TPK_catalytic_sf"/>
</dbReference>
<proteinExistence type="predicted"/>
<dbReference type="Proteomes" id="UP000070422">
    <property type="component" value="Unassembled WGS sequence"/>
</dbReference>
<dbReference type="Pfam" id="PF04263">
    <property type="entry name" value="TPK_catalytic"/>
    <property type="match status" value="1"/>
</dbReference>